<proteinExistence type="predicted"/>
<protein>
    <submittedName>
        <fullName evidence="2">Uncharacterized protein</fullName>
    </submittedName>
</protein>
<dbReference type="Proteomes" id="UP000824221">
    <property type="component" value="Unassembled WGS sequence"/>
</dbReference>
<name>A0A9D2H0T4_9FIRM</name>
<gene>
    <name evidence="2" type="ORF">H9797_00630</name>
</gene>
<sequence length="45" mass="5132">MKARKEQFPGKTREERESCIPAFGREEGRSAGHTEGRSAGRRERV</sequence>
<dbReference type="EMBL" id="DXAJ01000014">
    <property type="protein sequence ID" value="HJA01872.1"/>
    <property type="molecule type" value="Genomic_DNA"/>
</dbReference>
<feature type="region of interest" description="Disordered" evidence="1">
    <location>
        <begin position="1"/>
        <end position="45"/>
    </location>
</feature>
<reference evidence="2" key="1">
    <citation type="journal article" date="2021" name="PeerJ">
        <title>Extensive microbial diversity within the chicken gut microbiome revealed by metagenomics and culture.</title>
        <authorList>
            <person name="Gilroy R."/>
            <person name="Ravi A."/>
            <person name="Getino M."/>
            <person name="Pursley I."/>
            <person name="Horton D.L."/>
            <person name="Alikhan N.F."/>
            <person name="Baker D."/>
            <person name="Gharbi K."/>
            <person name="Hall N."/>
            <person name="Watson M."/>
            <person name="Adriaenssens E.M."/>
            <person name="Foster-Nyarko E."/>
            <person name="Jarju S."/>
            <person name="Secka A."/>
            <person name="Antonio M."/>
            <person name="Oren A."/>
            <person name="Chaudhuri R.R."/>
            <person name="La Ragione R."/>
            <person name="Hildebrand F."/>
            <person name="Pallen M.J."/>
        </authorList>
    </citation>
    <scope>NUCLEOTIDE SEQUENCE</scope>
    <source>
        <strain evidence="2">CHK156-179</strain>
    </source>
</reference>
<dbReference type="AlphaFoldDB" id="A0A9D2H0T4"/>
<accession>A0A9D2H0T4</accession>
<evidence type="ECO:0000313" key="3">
    <source>
        <dbReference type="Proteomes" id="UP000824221"/>
    </source>
</evidence>
<evidence type="ECO:0000313" key="2">
    <source>
        <dbReference type="EMBL" id="HJA01872.1"/>
    </source>
</evidence>
<reference evidence="2" key="2">
    <citation type="submission" date="2021-04" db="EMBL/GenBank/DDBJ databases">
        <authorList>
            <person name="Gilroy R."/>
        </authorList>
    </citation>
    <scope>NUCLEOTIDE SEQUENCE</scope>
    <source>
        <strain evidence="2">CHK156-179</strain>
    </source>
</reference>
<organism evidence="2 3">
    <name type="scientific">Candidatus Gallimonas gallistercoris</name>
    <dbReference type="NCBI Taxonomy" id="2838602"/>
    <lineage>
        <taxon>Bacteria</taxon>
        <taxon>Bacillati</taxon>
        <taxon>Bacillota</taxon>
        <taxon>Clostridia</taxon>
        <taxon>Candidatus Gallimonas</taxon>
    </lineage>
</organism>
<comment type="caution">
    <text evidence="2">The sequence shown here is derived from an EMBL/GenBank/DDBJ whole genome shotgun (WGS) entry which is preliminary data.</text>
</comment>
<evidence type="ECO:0000256" key="1">
    <source>
        <dbReference type="SAM" id="MobiDB-lite"/>
    </source>
</evidence>